<dbReference type="EMBL" id="JBHTJF010000009">
    <property type="protein sequence ID" value="MFD0942679.1"/>
    <property type="molecule type" value="Genomic_DNA"/>
</dbReference>
<dbReference type="Gene3D" id="3.60.20.10">
    <property type="entry name" value="Glutamine Phosphoribosylpyrophosphate, subunit 1, domain 1"/>
    <property type="match status" value="1"/>
</dbReference>
<protein>
    <recommendedName>
        <fullName evidence="3">Glutamine--fructose-6-phosphate aminotransferase [isomerizing]</fullName>
        <ecNumber evidence="2">2.6.1.16</ecNumber>
    </recommendedName>
</protein>
<evidence type="ECO:0000259" key="8">
    <source>
        <dbReference type="PROSITE" id="PS51278"/>
    </source>
</evidence>
<gene>
    <name evidence="10" type="ORF">ACFQ0V_02700</name>
</gene>
<dbReference type="InterPro" id="IPR029055">
    <property type="entry name" value="Ntn_hydrolases_N"/>
</dbReference>
<evidence type="ECO:0000259" key="9">
    <source>
        <dbReference type="PROSITE" id="PS51464"/>
    </source>
</evidence>
<dbReference type="Gene3D" id="3.40.50.10490">
    <property type="entry name" value="Glucose-6-phosphate isomerase like protein, domain 1"/>
    <property type="match status" value="2"/>
</dbReference>
<dbReference type="Proteomes" id="UP001596976">
    <property type="component" value="Unassembled WGS sequence"/>
</dbReference>
<dbReference type="CDD" id="cd05008">
    <property type="entry name" value="SIS_GlmS_GlmD_1"/>
    <property type="match status" value="1"/>
</dbReference>
<organism evidence="10 11">
    <name type="scientific">Savagea faecisuis</name>
    <dbReference type="NCBI Taxonomy" id="1274803"/>
    <lineage>
        <taxon>Bacteria</taxon>
        <taxon>Bacillati</taxon>
        <taxon>Bacillota</taxon>
        <taxon>Bacilli</taxon>
        <taxon>Bacillales</taxon>
        <taxon>Caryophanaceae</taxon>
        <taxon>Savagea</taxon>
    </lineage>
</organism>
<evidence type="ECO:0000313" key="10">
    <source>
        <dbReference type="EMBL" id="MFD0942679.1"/>
    </source>
</evidence>
<reference evidence="11" key="1">
    <citation type="journal article" date="2019" name="Int. J. Syst. Evol. Microbiol.">
        <title>The Global Catalogue of Microorganisms (GCM) 10K type strain sequencing project: providing services to taxonomists for standard genome sequencing and annotation.</title>
        <authorList>
            <consortium name="The Broad Institute Genomics Platform"/>
            <consortium name="The Broad Institute Genome Sequencing Center for Infectious Disease"/>
            <person name="Wu L."/>
            <person name="Ma J."/>
        </authorList>
    </citation>
    <scope>NUCLEOTIDE SEQUENCE [LARGE SCALE GENOMIC DNA]</scope>
    <source>
        <strain evidence="11">CCUG 63563</strain>
    </source>
</reference>
<dbReference type="InterPro" id="IPR001347">
    <property type="entry name" value="SIS_dom"/>
</dbReference>
<dbReference type="CDD" id="cd05009">
    <property type="entry name" value="SIS_GlmS_GlmD_2"/>
    <property type="match status" value="1"/>
</dbReference>
<dbReference type="PANTHER" id="PTHR10937:SF0">
    <property type="entry name" value="GLUTAMINE--FRUCTOSE-6-PHOSPHATE TRANSAMINASE (ISOMERIZING)"/>
    <property type="match status" value="1"/>
</dbReference>
<name>A0ABW3GTX5_9BACL</name>
<feature type="domain" description="SIS" evidence="9">
    <location>
        <begin position="275"/>
        <end position="414"/>
    </location>
</feature>
<feature type="domain" description="Glutamine amidotransferase type-2" evidence="8">
    <location>
        <begin position="2"/>
        <end position="210"/>
    </location>
</feature>
<evidence type="ECO:0000313" key="11">
    <source>
        <dbReference type="Proteomes" id="UP001596976"/>
    </source>
</evidence>
<dbReference type="NCBIfam" id="NF001484">
    <property type="entry name" value="PRK00331.1"/>
    <property type="match status" value="1"/>
</dbReference>
<dbReference type="PROSITE" id="PS51278">
    <property type="entry name" value="GATASE_TYPE_2"/>
    <property type="match status" value="1"/>
</dbReference>
<dbReference type="InterPro" id="IPR035490">
    <property type="entry name" value="GlmS/FrlB_SIS"/>
</dbReference>
<evidence type="ECO:0000256" key="1">
    <source>
        <dbReference type="ARBA" id="ARBA00001031"/>
    </source>
</evidence>
<dbReference type="InterPro" id="IPR017932">
    <property type="entry name" value="GATase_2_dom"/>
</dbReference>
<dbReference type="PROSITE" id="PS51464">
    <property type="entry name" value="SIS"/>
    <property type="match status" value="2"/>
</dbReference>
<proteinExistence type="predicted"/>
<evidence type="ECO:0000256" key="6">
    <source>
        <dbReference type="ARBA" id="ARBA00022737"/>
    </source>
</evidence>
<dbReference type="EC" id="2.6.1.16" evidence="2"/>
<feature type="domain" description="SIS" evidence="9">
    <location>
        <begin position="445"/>
        <end position="582"/>
    </location>
</feature>
<comment type="catalytic activity">
    <reaction evidence="1">
        <text>D-fructose 6-phosphate + L-glutamine = D-glucosamine 6-phosphate + L-glutamate</text>
        <dbReference type="Rhea" id="RHEA:13237"/>
        <dbReference type="ChEBI" id="CHEBI:29985"/>
        <dbReference type="ChEBI" id="CHEBI:58359"/>
        <dbReference type="ChEBI" id="CHEBI:58725"/>
        <dbReference type="ChEBI" id="CHEBI:61527"/>
        <dbReference type="EC" id="2.6.1.16"/>
    </reaction>
</comment>
<accession>A0ABW3GTX5</accession>
<keyword evidence="6" id="KW-0677">Repeat</keyword>
<dbReference type="GO" id="GO:0004360">
    <property type="term" value="F:glutamine-fructose-6-phosphate transaminase (isomerizing) activity"/>
    <property type="evidence" value="ECO:0007669"/>
    <property type="project" value="UniProtKB-EC"/>
</dbReference>
<keyword evidence="4 10" id="KW-0032">Aminotransferase</keyword>
<keyword evidence="11" id="KW-1185">Reference proteome</keyword>
<dbReference type="InterPro" id="IPR046348">
    <property type="entry name" value="SIS_dom_sf"/>
</dbReference>
<comment type="caution">
    <text evidence="10">The sequence shown here is derived from an EMBL/GenBank/DDBJ whole genome shotgun (WGS) entry which is preliminary data.</text>
</comment>
<dbReference type="SUPFAM" id="SSF56235">
    <property type="entry name" value="N-terminal nucleophile aminohydrolases (Ntn hydrolases)"/>
    <property type="match status" value="1"/>
</dbReference>
<evidence type="ECO:0000256" key="5">
    <source>
        <dbReference type="ARBA" id="ARBA00022679"/>
    </source>
</evidence>
<dbReference type="PANTHER" id="PTHR10937">
    <property type="entry name" value="GLUCOSAMINE--FRUCTOSE-6-PHOSPHATE AMINOTRANSFERASE, ISOMERIZING"/>
    <property type="match status" value="1"/>
</dbReference>
<evidence type="ECO:0000256" key="7">
    <source>
        <dbReference type="ARBA" id="ARBA00022962"/>
    </source>
</evidence>
<dbReference type="InterPro" id="IPR035466">
    <property type="entry name" value="GlmS/AgaS_SIS"/>
</dbReference>
<dbReference type="SUPFAM" id="SSF53697">
    <property type="entry name" value="SIS domain"/>
    <property type="match status" value="1"/>
</dbReference>
<dbReference type="Pfam" id="PF13522">
    <property type="entry name" value="GATase_6"/>
    <property type="match status" value="1"/>
</dbReference>
<dbReference type="RefSeq" id="WP_381009356.1">
    <property type="nucleotide sequence ID" value="NZ_JBHTJF010000009.1"/>
</dbReference>
<keyword evidence="7" id="KW-0315">Glutamine amidotransferase</keyword>
<evidence type="ECO:0000256" key="2">
    <source>
        <dbReference type="ARBA" id="ARBA00012916"/>
    </source>
</evidence>
<sequence>MCGMIGYVGSALIAKKYIIDGLRRLEHRGTEAAGVAIQPDQTLSFFKQGNPLANIQLALNEIEEAKTAIGHTHWLIGEQMDRRSHLHGMEEGRFAIVFNGTVKKWGRISKQQEDSDIETFFRYLERGAQEGRSIREMLQTFIQEVEGIYAFICLDVHTPNILYAAHEQKNLCIAVSESAMMIGAEQRAFTEDFTEVIHLDSKELAIVQPKQYTVLKDGHPIKKEQHPLHFQKVEVALGNYADYMTKEMNEQPGVLCELSRQYLKDDGTLDISPKVVAMLQKAKRLVIIGSGTSYHASLIGKRMFERMAQLPTDVYESEEFLYNTPQLVEGTVCLAISRSGETPSILESIKKMNRYNVPTIAITNEQQSSVVQFADESLWIHAGPELGITSTKVFVAKIAFLSMLAIALGRSEGMYDTFDVPKKFAITAQAIHSVLDKHQRFRTWLPALLMRKPNITVIARGLDYAVAQEGALKLRQIGSLHADAYVGGELRYSPLALVQEKSIAIALITNKRNAKPMRKDIAEIRSYGTKVFVISMEGLDEEGDDFVLPLTHPIMAPLVGIIPFQILGYYAAQLRRLDVNQPLY</sequence>
<keyword evidence="5 10" id="KW-0808">Transferase</keyword>
<evidence type="ECO:0000256" key="3">
    <source>
        <dbReference type="ARBA" id="ARBA00016090"/>
    </source>
</evidence>
<evidence type="ECO:0000256" key="4">
    <source>
        <dbReference type="ARBA" id="ARBA00022576"/>
    </source>
</evidence>
<dbReference type="Pfam" id="PF01380">
    <property type="entry name" value="SIS"/>
    <property type="match status" value="2"/>
</dbReference>